<dbReference type="AlphaFoldDB" id="A0A060T6U8"/>
<proteinExistence type="predicted"/>
<reference evidence="1" key="1">
    <citation type="submission" date="2014-02" db="EMBL/GenBank/DDBJ databases">
        <authorList>
            <person name="Genoscope - CEA"/>
        </authorList>
    </citation>
    <scope>NUCLEOTIDE SEQUENCE</scope>
    <source>
        <strain evidence="1">LS3</strain>
    </source>
</reference>
<name>A0A060T6U8_BLAAD</name>
<evidence type="ECO:0000313" key="1">
    <source>
        <dbReference type="EMBL" id="CDP36658.1"/>
    </source>
</evidence>
<reference evidence="1" key="2">
    <citation type="submission" date="2014-06" db="EMBL/GenBank/DDBJ databases">
        <title>The complete genome of Blastobotrys (Arxula) adeninivorans LS3 - a yeast of biotechnological interest.</title>
        <authorList>
            <person name="Kunze G."/>
            <person name="Gaillardin C."/>
            <person name="Czernicka M."/>
            <person name="Durrens P."/>
            <person name="Martin T."/>
            <person name="Boer E."/>
            <person name="Gabaldon T."/>
            <person name="Cruz J."/>
            <person name="Talla E."/>
            <person name="Marck C."/>
            <person name="Goffeau A."/>
            <person name="Barbe V."/>
            <person name="Baret P."/>
            <person name="Baronian K."/>
            <person name="Beier S."/>
            <person name="Bleykasten C."/>
            <person name="Bode R."/>
            <person name="Casaregola S."/>
            <person name="Despons L."/>
            <person name="Fairhead C."/>
            <person name="Giersberg M."/>
            <person name="Gierski P."/>
            <person name="Hahnel U."/>
            <person name="Hartmann A."/>
            <person name="Jankowska D."/>
            <person name="Jubin C."/>
            <person name="Jung P."/>
            <person name="Lafontaine I."/>
            <person name="Leh-Louis V."/>
            <person name="Lemaire M."/>
            <person name="Marcet-Houben M."/>
            <person name="Mascher M."/>
            <person name="Morel G."/>
            <person name="Richard G.-F."/>
            <person name="Riechen J."/>
            <person name="Sacerdot C."/>
            <person name="Sarkar A."/>
            <person name="Savel G."/>
            <person name="Schacherer J."/>
            <person name="Sherman D."/>
            <person name="Straub M.-L."/>
            <person name="Stein N."/>
            <person name="Thierry A."/>
            <person name="Trautwein-Schult A."/>
            <person name="Westhof E."/>
            <person name="Worch S."/>
            <person name="Dujon B."/>
            <person name="Souciet J.-L."/>
            <person name="Wincker P."/>
            <person name="Scholz U."/>
            <person name="Neuveglise N."/>
        </authorList>
    </citation>
    <scope>NUCLEOTIDE SEQUENCE</scope>
    <source>
        <strain evidence="1">LS3</strain>
    </source>
</reference>
<gene>
    <name evidence="1" type="ORF">GNLVRS02_ARAD1B18073g</name>
</gene>
<organism evidence="1">
    <name type="scientific">Blastobotrys adeninivorans</name>
    <name type="common">Yeast</name>
    <name type="synonym">Arxula adeninivorans</name>
    <dbReference type="NCBI Taxonomy" id="409370"/>
    <lineage>
        <taxon>Eukaryota</taxon>
        <taxon>Fungi</taxon>
        <taxon>Dikarya</taxon>
        <taxon>Ascomycota</taxon>
        <taxon>Saccharomycotina</taxon>
        <taxon>Dipodascomycetes</taxon>
        <taxon>Dipodascales</taxon>
        <taxon>Trichomonascaceae</taxon>
        <taxon>Blastobotrys</taxon>
    </lineage>
</organism>
<accession>A0A060T6U8</accession>
<sequence>MSSQLYTVPPQVCNNEPYIDTKALQTSTQPCRSAAIIQAIFCPYYMSCRSLSIVEDSLILDSDQTWCRSRHSDPLHLQRSQAYPDIAPVRDLISNLLSHCYLKAKPCCALHFPVLLCTALYHVHLPNHRASTIHLTACELRLGATDLRNSPSSGSSN</sequence>
<protein>
    <submittedName>
        <fullName evidence="1">ARAD1B18073p</fullName>
    </submittedName>
</protein>
<dbReference type="EMBL" id="HG937692">
    <property type="protein sequence ID" value="CDP36658.1"/>
    <property type="molecule type" value="Genomic_DNA"/>
</dbReference>